<evidence type="ECO:0000313" key="3">
    <source>
        <dbReference type="WBParaSite" id="HCON_00116940-00001"/>
    </source>
</evidence>
<dbReference type="SUPFAM" id="SSF56112">
    <property type="entry name" value="Protein kinase-like (PK-like)"/>
    <property type="match status" value="1"/>
</dbReference>
<feature type="domain" description="Protein kinase" evidence="1">
    <location>
        <begin position="1"/>
        <end position="125"/>
    </location>
</feature>
<dbReference type="WBParaSite" id="HCON_00116940-00001">
    <property type="protein sequence ID" value="HCON_00116940-00001"/>
    <property type="gene ID" value="HCON_00116940"/>
</dbReference>
<dbReference type="Proteomes" id="UP000025227">
    <property type="component" value="Unplaced"/>
</dbReference>
<dbReference type="Pfam" id="PF07714">
    <property type="entry name" value="PK_Tyr_Ser-Thr"/>
    <property type="match status" value="1"/>
</dbReference>
<dbReference type="InterPro" id="IPR011009">
    <property type="entry name" value="Kinase-like_dom_sf"/>
</dbReference>
<dbReference type="OrthoDB" id="4062651at2759"/>
<dbReference type="GO" id="GO:0043235">
    <property type="term" value="C:receptor complex"/>
    <property type="evidence" value="ECO:0007669"/>
    <property type="project" value="TreeGrafter"/>
</dbReference>
<dbReference type="InterPro" id="IPR000719">
    <property type="entry name" value="Prot_kinase_dom"/>
</dbReference>
<dbReference type="InterPro" id="IPR050122">
    <property type="entry name" value="RTK"/>
</dbReference>
<dbReference type="GO" id="GO:0005524">
    <property type="term" value="F:ATP binding"/>
    <property type="evidence" value="ECO:0007669"/>
    <property type="project" value="InterPro"/>
</dbReference>
<dbReference type="InterPro" id="IPR001245">
    <property type="entry name" value="Ser-Thr/Tyr_kinase_cat_dom"/>
</dbReference>
<dbReference type="SMART" id="SM00219">
    <property type="entry name" value="TyrKc"/>
    <property type="match status" value="1"/>
</dbReference>
<dbReference type="Gene3D" id="1.10.510.10">
    <property type="entry name" value="Transferase(Phosphotransferase) domain 1"/>
    <property type="match status" value="1"/>
</dbReference>
<dbReference type="GO" id="GO:0007169">
    <property type="term" value="P:cell surface receptor protein tyrosine kinase signaling pathway"/>
    <property type="evidence" value="ECO:0007669"/>
    <property type="project" value="TreeGrafter"/>
</dbReference>
<sequence length="137" mass="15390">VKISDFGLSRVGTHYVMKTAMKLPIKWLAPETIASFVFSLKTDVFSFGVLAYEIFTNGSEPWEHYTNAEVKTAVLEGRCLSFPTACPERLRDFFTYCVFARDPGQRTTMTEVVKTLKSSTTYDSLDSGLVPRRSAVI</sequence>
<dbReference type="PROSITE" id="PS50011">
    <property type="entry name" value="PROTEIN_KINASE_DOM"/>
    <property type="match status" value="1"/>
</dbReference>
<protein>
    <submittedName>
        <fullName evidence="3">Protein kinase domain-containing protein</fullName>
    </submittedName>
</protein>
<dbReference type="AlphaFoldDB" id="A0A7I4YMN6"/>
<dbReference type="GO" id="GO:0005886">
    <property type="term" value="C:plasma membrane"/>
    <property type="evidence" value="ECO:0007669"/>
    <property type="project" value="TreeGrafter"/>
</dbReference>
<name>A0A7I4YMN6_HAECO</name>
<organism evidence="2 3">
    <name type="scientific">Haemonchus contortus</name>
    <name type="common">Barber pole worm</name>
    <dbReference type="NCBI Taxonomy" id="6289"/>
    <lineage>
        <taxon>Eukaryota</taxon>
        <taxon>Metazoa</taxon>
        <taxon>Ecdysozoa</taxon>
        <taxon>Nematoda</taxon>
        <taxon>Chromadorea</taxon>
        <taxon>Rhabditida</taxon>
        <taxon>Rhabditina</taxon>
        <taxon>Rhabditomorpha</taxon>
        <taxon>Strongyloidea</taxon>
        <taxon>Trichostrongylidae</taxon>
        <taxon>Haemonchus</taxon>
    </lineage>
</organism>
<dbReference type="OMA" id="YMVETTH"/>
<accession>A0A7I4YMN6</accession>
<evidence type="ECO:0000259" key="1">
    <source>
        <dbReference type="PROSITE" id="PS50011"/>
    </source>
</evidence>
<dbReference type="InterPro" id="IPR020635">
    <property type="entry name" value="Tyr_kinase_cat_dom"/>
</dbReference>
<proteinExistence type="predicted"/>
<reference evidence="3" key="1">
    <citation type="submission" date="2020-12" db="UniProtKB">
        <authorList>
            <consortium name="WormBaseParasite"/>
        </authorList>
    </citation>
    <scope>IDENTIFICATION</scope>
    <source>
        <strain evidence="3">MHco3</strain>
    </source>
</reference>
<dbReference type="PANTHER" id="PTHR24416">
    <property type="entry name" value="TYROSINE-PROTEIN KINASE RECEPTOR"/>
    <property type="match status" value="1"/>
</dbReference>
<keyword evidence="2" id="KW-1185">Reference proteome</keyword>
<dbReference type="PANTHER" id="PTHR24416:SF489">
    <property type="entry name" value="PROTEIN KINASE DOMAIN-CONTAINING PROTEIN"/>
    <property type="match status" value="1"/>
</dbReference>
<dbReference type="GO" id="GO:0004714">
    <property type="term" value="F:transmembrane receptor protein tyrosine kinase activity"/>
    <property type="evidence" value="ECO:0007669"/>
    <property type="project" value="TreeGrafter"/>
</dbReference>
<evidence type="ECO:0000313" key="2">
    <source>
        <dbReference type="Proteomes" id="UP000025227"/>
    </source>
</evidence>